<dbReference type="InterPro" id="IPR025454">
    <property type="entry name" value="DUF4275"/>
</dbReference>
<accession>A0A369B4E8</accession>
<evidence type="ECO:0000313" key="1">
    <source>
        <dbReference type="EMBL" id="RCX16353.1"/>
    </source>
</evidence>
<keyword evidence="2" id="KW-1185">Reference proteome</keyword>
<comment type="caution">
    <text evidence="1">The sequence shown here is derived from an EMBL/GenBank/DDBJ whole genome shotgun (WGS) entry which is preliminary data.</text>
</comment>
<proteinExistence type="predicted"/>
<dbReference type="Proteomes" id="UP000253034">
    <property type="component" value="Unassembled WGS sequence"/>
</dbReference>
<dbReference type="RefSeq" id="WP_114297907.1">
    <property type="nucleotide sequence ID" value="NZ_QPJT01000011.1"/>
</dbReference>
<sequence>MEYCRWCDDMTSEEEWEDIIENHSINYKSYYNEEYQRISLLDEADKEVQLRQLVRVMKEMNILEEMEKQRNKNEIKKQLKSEGVVCKECQYTSGELKKKWEQKFLSHMTEKQKEECYLDEYLWNAFTRGSMKDYLEGDDAKKAFDDEEKDKVYIFWQLEEQVYYLATNNKLSSKHLRLEMGRDIYIVDSDFTWTFLYKHCDKRPIWYKINRQGIHN</sequence>
<organism evidence="1 2">
    <name type="scientific">Anaerobacterium chartisolvens</name>
    <dbReference type="NCBI Taxonomy" id="1297424"/>
    <lineage>
        <taxon>Bacteria</taxon>
        <taxon>Bacillati</taxon>
        <taxon>Bacillota</taxon>
        <taxon>Clostridia</taxon>
        <taxon>Eubacteriales</taxon>
        <taxon>Oscillospiraceae</taxon>
        <taxon>Anaerobacterium</taxon>
    </lineage>
</organism>
<dbReference type="Pfam" id="PF14101">
    <property type="entry name" value="DUF4275"/>
    <property type="match status" value="1"/>
</dbReference>
<dbReference type="EMBL" id="QPJT01000011">
    <property type="protein sequence ID" value="RCX16353.1"/>
    <property type="molecule type" value="Genomic_DNA"/>
</dbReference>
<name>A0A369B4E8_9FIRM</name>
<reference evidence="1 2" key="1">
    <citation type="submission" date="2018-07" db="EMBL/GenBank/DDBJ databases">
        <title>Genomic Encyclopedia of Type Strains, Phase IV (KMG-IV): sequencing the most valuable type-strain genomes for metagenomic binning, comparative biology and taxonomic classification.</title>
        <authorList>
            <person name="Goeker M."/>
        </authorList>
    </citation>
    <scope>NUCLEOTIDE SEQUENCE [LARGE SCALE GENOMIC DNA]</scope>
    <source>
        <strain evidence="1 2">DSM 27016</strain>
    </source>
</reference>
<dbReference type="OrthoDB" id="1711074at2"/>
<evidence type="ECO:0000313" key="2">
    <source>
        <dbReference type="Proteomes" id="UP000253034"/>
    </source>
</evidence>
<protein>
    <submittedName>
        <fullName evidence="1">Uncharacterized protein DUF4275</fullName>
    </submittedName>
</protein>
<dbReference type="AlphaFoldDB" id="A0A369B4E8"/>
<gene>
    <name evidence="1" type="ORF">DFR58_11198</name>
</gene>